<comment type="caution">
    <text evidence="2">The sequence shown here is derived from an EMBL/GenBank/DDBJ whole genome shotgun (WGS) entry which is preliminary data.</text>
</comment>
<organism evidence="2 3">
    <name type="scientific">Discina gigas</name>
    <dbReference type="NCBI Taxonomy" id="1032678"/>
    <lineage>
        <taxon>Eukaryota</taxon>
        <taxon>Fungi</taxon>
        <taxon>Dikarya</taxon>
        <taxon>Ascomycota</taxon>
        <taxon>Pezizomycotina</taxon>
        <taxon>Pezizomycetes</taxon>
        <taxon>Pezizales</taxon>
        <taxon>Discinaceae</taxon>
        <taxon>Discina</taxon>
    </lineage>
</organism>
<evidence type="ECO:0000313" key="2">
    <source>
        <dbReference type="EMBL" id="KAL0634526.1"/>
    </source>
</evidence>
<feature type="compositionally biased region" description="Acidic residues" evidence="1">
    <location>
        <begin position="188"/>
        <end position="202"/>
    </location>
</feature>
<evidence type="ECO:0000256" key="1">
    <source>
        <dbReference type="SAM" id="MobiDB-lite"/>
    </source>
</evidence>
<evidence type="ECO:0000313" key="3">
    <source>
        <dbReference type="Proteomes" id="UP001447188"/>
    </source>
</evidence>
<feature type="compositionally biased region" description="Basic and acidic residues" evidence="1">
    <location>
        <begin position="14"/>
        <end position="31"/>
    </location>
</feature>
<gene>
    <name evidence="2" type="ORF">Q9L58_006545</name>
</gene>
<keyword evidence="3" id="KW-1185">Reference proteome</keyword>
<feature type="region of interest" description="Disordered" evidence="1">
    <location>
        <begin position="1"/>
        <end position="49"/>
    </location>
</feature>
<feature type="region of interest" description="Disordered" evidence="1">
    <location>
        <begin position="130"/>
        <end position="212"/>
    </location>
</feature>
<reference evidence="2 3" key="1">
    <citation type="submission" date="2024-02" db="EMBL/GenBank/DDBJ databases">
        <title>Discinaceae phylogenomics.</title>
        <authorList>
            <person name="Dirks A.C."/>
            <person name="James T.Y."/>
        </authorList>
    </citation>
    <scope>NUCLEOTIDE SEQUENCE [LARGE SCALE GENOMIC DNA]</scope>
    <source>
        <strain evidence="2 3">ACD0624</strain>
    </source>
</reference>
<proteinExistence type="predicted"/>
<feature type="compositionally biased region" description="Polar residues" evidence="1">
    <location>
        <begin position="166"/>
        <end position="178"/>
    </location>
</feature>
<protein>
    <submittedName>
        <fullName evidence="2">Uncharacterized protein</fullName>
    </submittedName>
</protein>
<dbReference type="EMBL" id="JBBBZM010000092">
    <property type="protein sequence ID" value="KAL0634526.1"/>
    <property type="molecule type" value="Genomic_DNA"/>
</dbReference>
<accession>A0ABR3GG49</accession>
<name>A0ABR3GG49_9PEZI</name>
<dbReference type="Proteomes" id="UP001447188">
    <property type="component" value="Unassembled WGS sequence"/>
</dbReference>
<sequence>MATPTAPPKPEKRRRQDREFRIMFRPLDTRSDNTPVAPTNPGPSPPRRKVSHILGLKLPPSTLVDDLCSKLVEKSSHWALVVLKAPYDPEARSIPVTADDPRIERVFEIGRISPPVTGEEDEEALLEGRAEHWENSSWGRKNKGKEVEKEKRGKGKWKGKGKEKSTGQGTKGKTNCTSAIVPPRDLISDDSSEDDRHEDDEGFPSANKTGESMEMRVSEKLRVDFKQLQCEHLGGPLWEILTGIEARTKFSNTELKHEGMFLNLISRDRLVIDDWSKRRASGNGSRTITCSTIIAKGSVS</sequence>